<dbReference type="STRING" id="8167.A0A484DNT9"/>
<name>A0A484DNT9_PERFV</name>
<dbReference type="EMBL" id="SCKG01000001">
    <property type="protein sequence ID" value="TDH17129.1"/>
    <property type="molecule type" value="Genomic_DNA"/>
</dbReference>
<evidence type="ECO:0000313" key="2">
    <source>
        <dbReference type="EMBL" id="TDH17129.1"/>
    </source>
</evidence>
<feature type="compositionally biased region" description="Polar residues" evidence="1">
    <location>
        <begin position="7"/>
        <end position="17"/>
    </location>
</feature>
<reference evidence="2 3" key="1">
    <citation type="submission" date="2019-01" db="EMBL/GenBank/DDBJ databases">
        <title>A chromosome-scale genome assembly of the yellow perch, Perca flavescens.</title>
        <authorList>
            <person name="Feron R."/>
            <person name="Morvezen R."/>
            <person name="Bestin A."/>
            <person name="Haffray P."/>
            <person name="Klopp C."/>
            <person name="Zahm M."/>
            <person name="Cabau C."/>
            <person name="Roques C."/>
            <person name="Donnadieu C."/>
            <person name="Bouchez O."/>
            <person name="Christie M."/>
            <person name="Larson W."/>
            <person name="Guiguen Y."/>
        </authorList>
    </citation>
    <scope>NUCLEOTIDE SEQUENCE [LARGE SCALE GENOMIC DNA]</scope>
    <source>
        <strain evidence="2">YP-PL-M2</strain>
        <tissue evidence="2">Blood</tissue>
    </source>
</reference>
<protein>
    <submittedName>
        <fullName evidence="2">Uncharacterized protein</fullName>
    </submittedName>
</protein>
<proteinExistence type="predicted"/>
<evidence type="ECO:0000256" key="1">
    <source>
        <dbReference type="SAM" id="MobiDB-lite"/>
    </source>
</evidence>
<evidence type="ECO:0000313" key="3">
    <source>
        <dbReference type="Proteomes" id="UP000295070"/>
    </source>
</evidence>
<sequence length="82" mass="8538">MEDEDNNTAVVATNTQPGIKKGGDVGDDGACIDRQPDTVVHQAGLNQTAGRGSRSGPGAHAATGIRVLKASHNQRIYVLVMQ</sequence>
<accession>A0A484DNT9</accession>
<comment type="caution">
    <text evidence="2">The sequence shown here is derived from an EMBL/GenBank/DDBJ whole genome shotgun (WGS) entry which is preliminary data.</text>
</comment>
<organism evidence="2 3">
    <name type="scientific">Perca flavescens</name>
    <name type="common">American yellow perch</name>
    <name type="synonym">Morone flavescens</name>
    <dbReference type="NCBI Taxonomy" id="8167"/>
    <lineage>
        <taxon>Eukaryota</taxon>
        <taxon>Metazoa</taxon>
        <taxon>Chordata</taxon>
        <taxon>Craniata</taxon>
        <taxon>Vertebrata</taxon>
        <taxon>Euteleostomi</taxon>
        <taxon>Actinopterygii</taxon>
        <taxon>Neopterygii</taxon>
        <taxon>Teleostei</taxon>
        <taxon>Neoteleostei</taxon>
        <taxon>Acanthomorphata</taxon>
        <taxon>Eupercaria</taxon>
        <taxon>Perciformes</taxon>
        <taxon>Percoidei</taxon>
        <taxon>Percidae</taxon>
        <taxon>Percinae</taxon>
        <taxon>Perca</taxon>
    </lineage>
</organism>
<keyword evidence="3" id="KW-1185">Reference proteome</keyword>
<dbReference type="AlphaFoldDB" id="A0A484DNT9"/>
<dbReference type="Proteomes" id="UP000295070">
    <property type="component" value="Chromosome 1"/>
</dbReference>
<gene>
    <name evidence="2" type="ORF">EPR50_G00004630</name>
</gene>
<feature type="region of interest" description="Disordered" evidence="1">
    <location>
        <begin position="1"/>
        <end position="60"/>
    </location>
</feature>